<keyword evidence="4" id="KW-0446">Lipid-binding</keyword>
<accession>A0A7S0XGT1</accession>
<dbReference type="Pfam" id="PF05351">
    <property type="entry name" value="GMP_PDE_delta"/>
    <property type="match status" value="1"/>
</dbReference>
<dbReference type="AlphaFoldDB" id="A0A7S0XGT1"/>
<dbReference type="InterPro" id="IPR037036">
    <property type="entry name" value="PDED_dom_sf"/>
</dbReference>
<feature type="compositionally biased region" description="Basic and acidic residues" evidence="5">
    <location>
        <begin position="249"/>
        <end position="262"/>
    </location>
</feature>
<evidence type="ECO:0000259" key="6">
    <source>
        <dbReference type="Pfam" id="PF05351"/>
    </source>
</evidence>
<dbReference type="GO" id="GO:0060271">
    <property type="term" value="P:cilium assembly"/>
    <property type="evidence" value="ECO:0007669"/>
    <property type="project" value="TreeGrafter"/>
</dbReference>
<evidence type="ECO:0000256" key="4">
    <source>
        <dbReference type="ARBA" id="ARBA00023121"/>
    </source>
</evidence>
<comment type="similarity">
    <text evidence="1">Belongs to the PDE6D/unc-119 family.</text>
</comment>
<keyword evidence="2" id="KW-0813">Transport</keyword>
<protein>
    <recommendedName>
        <fullName evidence="6">GMP phosphodiesterase delta subunit domain-containing protein</fullName>
    </recommendedName>
</protein>
<dbReference type="InterPro" id="IPR008015">
    <property type="entry name" value="PDED_dom"/>
</dbReference>
<feature type="region of interest" description="Disordered" evidence="5">
    <location>
        <begin position="239"/>
        <end position="262"/>
    </location>
</feature>
<dbReference type="Gene3D" id="2.70.50.40">
    <property type="entry name" value="GMP phosphodiesterase, delta subunit"/>
    <property type="match status" value="1"/>
</dbReference>
<evidence type="ECO:0000256" key="2">
    <source>
        <dbReference type="ARBA" id="ARBA00022448"/>
    </source>
</evidence>
<dbReference type="FunFam" id="2.70.50.40:FF:000003">
    <property type="entry name" value="UNC119 homologue, putative"/>
    <property type="match status" value="1"/>
</dbReference>
<organism evidence="7">
    <name type="scientific">Chromulina nebulosa</name>
    <dbReference type="NCBI Taxonomy" id="96789"/>
    <lineage>
        <taxon>Eukaryota</taxon>
        <taxon>Sar</taxon>
        <taxon>Stramenopiles</taxon>
        <taxon>Ochrophyta</taxon>
        <taxon>Chrysophyceae</taxon>
        <taxon>Chromulinales</taxon>
        <taxon>Chromulinaceae</taxon>
        <taxon>Chromulina</taxon>
    </lineage>
</organism>
<dbReference type="GO" id="GO:0008289">
    <property type="term" value="F:lipid binding"/>
    <property type="evidence" value="ECO:0007669"/>
    <property type="project" value="UniProtKB-KW"/>
</dbReference>
<evidence type="ECO:0000256" key="3">
    <source>
        <dbReference type="ARBA" id="ARBA00022927"/>
    </source>
</evidence>
<reference evidence="7" key="1">
    <citation type="submission" date="2021-01" db="EMBL/GenBank/DDBJ databases">
        <authorList>
            <person name="Corre E."/>
            <person name="Pelletier E."/>
            <person name="Niang G."/>
            <person name="Scheremetjew M."/>
            <person name="Finn R."/>
            <person name="Kale V."/>
            <person name="Holt S."/>
            <person name="Cochrane G."/>
            <person name="Meng A."/>
            <person name="Brown T."/>
            <person name="Cohen L."/>
        </authorList>
    </citation>
    <scope>NUCLEOTIDE SEQUENCE</scope>
    <source>
        <strain evidence="7">UTEXLB2642</strain>
    </source>
</reference>
<dbReference type="InterPro" id="IPR051519">
    <property type="entry name" value="PDE6D_unc-119_myristoyl-bd"/>
</dbReference>
<dbReference type="GO" id="GO:0042953">
    <property type="term" value="P:lipoprotein transport"/>
    <property type="evidence" value="ECO:0007669"/>
    <property type="project" value="TreeGrafter"/>
</dbReference>
<evidence type="ECO:0000256" key="1">
    <source>
        <dbReference type="ARBA" id="ARBA00008102"/>
    </source>
</evidence>
<dbReference type="PANTHER" id="PTHR12951:SF1">
    <property type="entry name" value="PROTEIN UNC-119 HOMOLOG"/>
    <property type="match status" value="1"/>
</dbReference>
<sequence>MAVVFTPEDANRLTRPTDGFLCPLSANTYGIDFLNFTISDYETKKIIFEVGRDNPAPPDVTVDFSSYGDDMYRKIKYTFSEDVLRLPTIQTTLIFSVGNREVKDFRMIERHYFRDQLVKSFDFNFGFCIPGSENSWEAIYRIPSLSEQLINDMINNPYETKSDSFYFVDGKLIMHNKASYSYIREDAAQSKKSYEDKFGSKSSKASKAAAKAAKDIEDAQIAEEDAKLADAKEGVASLSLNGRTGGAKAAKEPQWSKEEDYY</sequence>
<keyword evidence="3" id="KW-0653">Protein transport</keyword>
<name>A0A7S0XGT1_9STRA</name>
<dbReference type="EMBL" id="HBFD01003361">
    <property type="protein sequence ID" value="CAD8717166.1"/>
    <property type="molecule type" value="Transcribed_RNA"/>
</dbReference>
<feature type="domain" description="GMP phosphodiesterase delta subunit" evidence="6">
    <location>
        <begin position="26"/>
        <end position="182"/>
    </location>
</feature>
<evidence type="ECO:0000313" key="7">
    <source>
        <dbReference type="EMBL" id="CAD8717166.1"/>
    </source>
</evidence>
<dbReference type="SUPFAM" id="SSF81296">
    <property type="entry name" value="E set domains"/>
    <property type="match status" value="1"/>
</dbReference>
<proteinExistence type="inferred from homology"/>
<evidence type="ECO:0000256" key="5">
    <source>
        <dbReference type="SAM" id="MobiDB-lite"/>
    </source>
</evidence>
<dbReference type="GO" id="GO:0005929">
    <property type="term" value="C:cilium"/>
    <property type="evidence" value="ECO:0007669"/>
    <property type="project" value="TreeGrafter"/>
</dbReference>
<dbReference type="PANTHER" id="PTHR12951">
    <property type="entry name" value="RETINAL PROTEIN 4"/>
    <property type="match status" value="1"/>
</dbReference>
<gene>
    <name evidence="7" type="ORF">CNEB1095_LOCUS2212</name>
</gene>
<dbReference type="InterPro" id="IPR014756">
    <property type="entry name" value="Ig_E-set"/>
</dbReference>